<protein>
    <submittedName>
        <fullName evidence="2">Gluconate 2-dehydrogenase subunit 3 family protein</fullName>
    </submittedName>
</protein>
<dbReference type="Pfam" id="PF13618">
    <property type="entry name" value="Gluconate_2-dh3"/>
    <property type="match status" value="1"/>
</dbReference>
<dbReference type="KEGG" id="bgz:XH91_23005"/>
<feature type="region of interest" description="Disordered" evidence="1">
    <location>
        <begin position="196"/>
        <end position="216"/>
    </location>
</feature>
<reference evidence="3 5" key="2">
    <citation type="submission" date="2018-10" db="EMBL/GenBank/DDBJ databases">
        <title>Bradyrhizobium sp. nov., effective nodules isolated from peanut in China.</title>
        <authorList>
            <person name="Li Y."/>
        </authorList>
    </citation>
    <scope>NUCLEOTIDE SEQUENCE [LARGE SCALE GENOMIC DNA]</scope>
    <source>
        <strain evidence="3 5">CCBAU 53426</strain>
    </source>
</reference>
<dbReference type="EMBL" id="CP030053">
    <property type="protein sequence ID" value="QAU47932.1"/>
    <property type="molecule type" value="Genomic_DNA"/>
</dbReference>
<proteinExistence type="predicted"/>
<dbReference type="Proteomes" id="UP000290401">
    <property type="component" value="Unassembled WGS sequence"/>
</dbReference>
<reference evidence="2 4" key="1">
    <citation type="submission" date="2018-06" db="EMBL/GenBank/DDBJ databases">
        <title>Comparative genomics of rhizobia nodulating Arachis hypogaea in China.</title>
        <authorList>
            <person name="Li Y."/>
        </authorList>
    </citation>
    <scope>NUCLEOTIDE SEQUENCE [LARGE SCALE GENOMIC DNA]</scope>
    <source>
        <strain evidence="2 4">CCBAU 51670</strain>
    </source>
</reference>
<evidence type="ECO:0000313" key="5">
    <source>
        <dbReference type="Proteomes" id="UP000290401"/>
    </source>
</evidence>
<dbReference type="EMBL" id="RDQZ01000007">
    <property type="protein sequence ID" value="RXH14490.1"/>
    <property type="molecule type" value="Genomic_DNA"/>
</dbReference>
<dbReference type="Proteomes" id="UP000288972">
    <property type="component" value="Chromosome"/>
</dbReference>
<evidence type="ECO:0000313" key="4">
    <source>
        <dbReference type="Proteomes" id="UP000288972"/>
    </source>
</evidence>
<gene>
    <name evidence="3" type="ORF">EAS56_11555</name>
    <name evidence="2" type="ORF">XH91_23005</name>
</gene>
<dbReference type="RefSeq" id="WP_128952687.1">
    <property type="nucleotide sequence ID" value="NZ_CP030053.1"/>
</dbReference>
<evidence type="ECO:0000313" key="2">
    <source>
        <dbReference type="EMBL" id="QAU47932.1"/>
    </source>
</evidence>
<evidence type="ECO:0000313" key="3">
    <source>
        <dbReference type="EMBL" id="RXH14490.1"/>
    </source>
</evidence>
<name>A0AAE5X2X2_9BRAD</name>
<feature type="compositionally biased region" description="Basic and acidic residues" evidence="1">
    <location>
        <begin position="196"/>
        <end position="208"/>
    </location>
</feature>
<dbReference type="InterPro" id="IPR027056">
    <property type="entry name" value="Gluconate_2DH_su3"/>
</dbReference>
<dbReference type="AlphaFoldDB" id="A0AAE5X2X2"/>
<organism evidence="2 4">
    <name type="scientific">Bradyrhizobium guangzhouense</name>
    <dbReference type="NCBI Taxonomy" id="1325095"/>
    <lineage>
        <taxon>Bacteria</taxon>
        <taxon>Pseudomonadati</taxon>
        <taxon>Pseudomonadota</taxon>
        <taxon>Alphaproteobacteria</taxon>
        <taxon>Hyphomicrobiales</taxon>
        <taxon>Nitrobacteraceae</taxon>
        <taxon>Bradyrhizobium</taxon>
    </lineage>
</organism>
<evidence type="ECO:0000256" key="1">
    <source>
        <dbReference type="SAM" id="MobiDB-lite"/>
    </source>
</evidence>
<keyword evidence="5" id="KW-1185">Reference proteome</keyword>
<accession>A0AAE5X2X2</accession>
<sequence>MHERRDRYPEYDVLAKWSGPSWNDKTREVIARRLSIAPEPRFFTRDEYDTVVAIAHRIVPQPAGRPPVPIAALVDRKLHDRIMDGFRGPGVPRDADAWRQGLKALNAEASAAYGQRFAALPDGLQDKLLRAAQCGELKSAEWGGLHSDAFFKHRMGRDIVLAYYAHPTAWSEIGWGGPASPRGYVRLDIDERDPWEAAEAKDGSDAAARRSNRRVR</sequence>